<dbReference type="GO" id="GO:0009615">
    <property type="term" value="P:response to virus"/>
    <property type="evidence" value="ECO:0007669"/>
    <property type="project" value="UniProtKB-ARBA"/>
</dbReference>
<evidence type="ECO:0000256" key="7">
    <source>
        <dbReference type="ARBA" id="ARBA00022843"/>
    </source>
</evidence>
<dbReference type="GO" id="GO:0019955">
    <property type="term" value="F:cytokine binding"/>
    <property type="evidence" value="ECO:0007669"/>
    <property type="project" value="InterPro"/>
</dbReference>
<evidence type="ECO:0000259" key="21">
    <source>
        <dbReference type="Pfam" id="PF07140"/>
    </source>
</evidence>
<evidence type="ECO:0000256" key="6">
    <source>
        <dbReference type="ARBA" id="ARBA00022729"/>
    </source>
</evidence>
<dbReference type="InterPro" id="IPR050650">
    <property type="entry name" value="Type-II_Cytokine-TF_Rcpt"/>
</dbReference>
<keyword evidence="6 19" id="KW-0732">Signal</keyword>
<dbReference type="GO" id="GO:0005886">
    <property type="term" value="C:plasma membrane"/>
    <property type="evidence" value="ECO:0007669"/>
    <property type="project" value="UniProtKB-SubCell"/>
</dbReference>
<evidence type="ECO:0000256" key="12">
    <source>
        <dbReference type="ARBA" id="ARBA00023180"/>
    </source>
</evidence>
<evidence type="ECO:0000313" key="22">
    <source>
        <dbReference type="Proteomes" id="UP000515203"/>
    </source>
</evidence>
<evidence type="ECO:0000256" key="13">
    <source>
        <dbReference type="ARBA" id="ARBA00023319"/>
    </source>
</evidence>
<evidence type="ECO:0000256" key="3">
    <source>
        <dbReference type="ARBA" id="ARBA00022475"/>
    </source>
</evidence>
<feature type="transmembrane region" description="Helical" evidence="18">
    <location>
        <begin position="262"/>
        <end position="284"/>
    </location>
</feature>
<reference evidence="23" key="1">
    <citation type="submission" date="2025-08" db="UniProtKB">
        <authorList>
            <consortium name="RefSeq"/>
        </authorList>
    </citation>
    <scope>IDENTIFICATION</scope>
</reference>
<evidence type="ECO:0000256" key="2">
    <source>
        <dbReference type="ARBA" id="ARBA00005399"/>
    </source>
</evidence>
<dbReference type="FunCoup" id="A0A6P6E776">
    <property type="interactions" value="769"/>
</dbReference>
<feature type="domain" description="Fibronectin type-III" evidence="20">
    <location>
        <begin position="12"/>
        <end position="108"/>
    </location>
</feature>
<feature type="domain" description="Interferon gamma receptor D2" evidence="21">
    <location>
        <begin position="133"/>
        <end position="233"/>
    </location>
</feature>
<dbReference type="FunFam" id="2.60.40.10:FF:001244">
    <property type="entry name" value="Interferon gamma receptor 1"/>
    <property type="match status" value="1"/>
</dbReference>
<evidence type="ECO:0000256" key="19">
    <source>
        <dbReference type="SAM" id="SignalP"/>
    </source>
</evidence>
<keyword evidence="4" id="KW-0597">Phosphoprotein</keyword>
<dbReference type="InParanoid" id="A0A6P6E776"/>
<keyword evidence="12" id="KW-0325">Glycoprotein</keyword>
<keyword evidence="7" id="KW-0832">Ubl conjugation</keyword>
<dbReference type="SUPFAM" id="SSF49265">
    <property type="entry name" value="Fibronectin type III"/>
    <property type="match status" value="2"/>
</dbReference>
<evidence type="ECO:0000256" key="10">
    <source>
        <dbReference type="ARBA" id="ARBA00023157"/>
    </source>
</evidence>
<keyword evidence="9 18" id="KW-0472">Membrane</keyword>
<evidence type="ECO:0000256" key="5">
    <source>
        <dbReference type="ARBA" id="ARBA00022692"/>
    </source>
</evidence>
<dbReference type="Pfam" id="PF07140">
    <property type="entry name" value="IFNGR1_D2"/>
    <property type="match status" value="1"/>
</dbReference>
<sequence>MAVPVLLLLLVRSGILAEMSTTEPEPSSVPLPTNVRIQSYNMNPVLYWDYQNMPQNVVFAVEVLRYGKTWTIACNNTHDHHCGISDVEEPNLPIWAKVKAIVGQRESAYVTTKSWFIVCEHGTVGPPEVTAAPEEDHIIIEVTHPLIQPNENESETADDFENPCYDFDYKVYVRVNGSEAIKYNLMGDECSDVACRLRVPVPLLNSEYCISAEGISERWDLKTEKSKESCITIYSRSLSDPFSGKLEIKAEVSDLAFNDNSVWIAVGATTLLFLIVILVLVYYFKKNPCKKNNITLPKSLLSVVRSATSDTKPESKYLSLNSSYQPITENAVVVSAEEVSPVTGSGPCYPGDEAQREDPPTMPTTHMADPLPSGSDLASSSLPAVSGSSLHSGSSQSEPCAVFLNSYHSRNGSNSSLVGIPESETPASDKNEAKTEGQEPKVLRSAPTSFGYDKPHVLVELLVGDEGAKESLVGYRLTTDSKEFP</sequence>
<dbReference type="GO" id="GO:0060333">
    <property type="term" value="P:type II interferon-mediated signaling pathway"/>
    <property type="evidence" value="ECO:0007669"/>
    <property type="project" value="InterPro"/>
</dbReference>
<feature type="signal peptide" evidence="19">
    <location>
        <begin position="1"/>
        <end position="17"/>
    </location>
</feature>
<keyword evidence="13" id="KW-0393">Immunoglobulin domain</keyword>
<dbReference type="GeneID" id="101585286"/>
<proteinExistence type="inferred from homology"/>
<evidence type="ECO:0000256" key="17">
    <source>
        <dbReference type="SAM" id="MobiDB-lite"/>
    </source>
</evidence>
<evidence type="ECO:0000256" key="4">
    <source>
        <dbReference type="ARBA" id="ARBA00022553"/>
    </source>
</evidence>
<gene>
    <name evidence="23" type="primary">Ifngr1</name>
</gene>
<dbReference type="Proteomes" id="UP000515203">
    <property type="component" value="Unplaced"/>
</dbReference>
<comment type="subunit">
    <text evidence="14">Monomer. Heterodimer with IFNGR2, to form the IFNG receptor complex. Interacts with JAK1. Interacts (when phosphorylated) with STAT1. Interacts with SOCS1.</text>
</comment>
<evidence type="ECO:0000256" key="8">
    <source>
        <dbReference type="ARBA" id="ARBA00022989"/>
    </source>
</evidence>
<accession>A0A6P6E776</accession>
<dbReference type="InterPro" id="IPR013783">
    <property type="entry name" value="Ig-like_fold"/>
</dbReference>
<keyword evidence="11 23" id="KW-0675">Receptor</keyword>
<dbReference type="InterPro" id="IPR021126">
    <property type="entry name" value="IFN_gamma_rc_D2_pox/mammal"/>
</dbReference>
<evidence type="ECO:0000256" key="11">
    <source>
        <dbReference type="ARBA" id="ARBA00023170"/>
    </source>
</evidence>
<keyword evidence="3" id="KW-1003">Cell membrane</keyword>
<keyword evidence="22" id="KW-1185">Reference proteome</keyword>
<evidence type="ECO:0000256" key="9">
    <source>
        <dbReference type="ARBA" id="ARBA00023136"/>
    </source>
</evidence>
<evidence type="ECO:0000256" key="1">
    <source>
        <dbReference type="ARBA" id="ARBA00004251"/>
    </source>
</evidence>
<feature type="chain" id="PRO_5027784828" description="Interferon gamma receptor 1" evidence="19">
    <location>
        <begin position="18"/>
        <end position="485"/>
    </location>
</feature>
<organism evidence="22 23">
    <name type="scientific">Octodon degus</name>
    <name type="common">Degu</name>
    <name type="synonym">Sciurus degus</name>
    <dbReference type="NCBI Taxonomy" id="10160"/>
    <lineage>
        <taxon>Eukaryota</taxon>
        <taxon>Metazoa</taxon>
        <taxon>Chordata</taxon>
        <taxon>Craniata</taxon>
        <taxon>Vertebrata</taxon>
        <taxon>Euteleostomi</taxon>
        <taxon>Mammalia</taxon>
        <taxon>Eutheria</taxon>
        <taxon>Euarchontoglires</taxon>
        <taxon>Glires</taxon>
        <taxon>Rodentia</taxon>
        <taxon>Hystricomorpha</taxon>
        <taxon>Octodontidae</taxon>
        <taxon>Octodon</taxon>
    </lineage>
</organism>
<feature type="compositionally biased region" description="Low complexity" evidence="17">
    <location>
        <begin position="377"/>
        <end position="395"/>
    </location>
</feature>
<dbReference type="GO" id="GO:0004896">
    <property type="term" value="F:cytokine receptor activity"/>
    <property type="evidence" value="ECO:0007669"/>
    <property type="project" value="InterPro"/>
</dbReference>
<keyword evidence="5 18" id="KW-0812">Transmembrane</keyword>
<dbReference type="PANTHER" id="PTHR20859">
    <property type="entry name" value="INTERFERON/INTERLEUKIN RECEPTOR"/>
    <property type="match status" value="1"/>
</dbReference>
<evidence type="ECO:0000259" key="20">
    <source>
        <dbReference type="Pfam" id="PF01108"/>
    </source>
</evidence>
<feature type="compositionally biased region" description="Basic and acidic residues" evidence="17">
    <location>
        <begin position="427"/>
        <end position="442"/>
    </location>
</feature>
<keyword evidence="10" id="KW-1015">Disulfide bond</keyword>
<feature type="region of interest" description="Disordered" evidence="17">
    <location>
        <begin position="414"/>
        <end position="451"/>
    </location>
</feature>
<dbReference type="Pfam" id="PF20634">
    <property type="entry name" value="IFNGR1_transm"/>
    <property type="match status" value="1"/>
</dbReference>
<evidence type="ECO:0000256" key="14">
    <source>
        <dbReference type="ARBA" id="ARBA00063248"/>
    </source>
</evidence>
<dbReference type="InterPro" id="IPR008355">
    <property type="entry name" value="Interferon_gamma_rcpt_asu"/>
</dbReference>
<keyword evidence="8 18" id="KW-1133">Transmembrane helix</keyword>
<dbReference type="CTD" id="3459"/>
<dbReference type="RefSeq" id="XP_023567992.1">
    <property type="nucleotide sequence ID" value="XM_023712224.1"/>
</dbReference>
<dbReference type="InterPro" id="IPR036116">
    <property type="entry name" value="FN3_sf"/>
</dbReference>
<dbReference type="InterPro" id="IPR003961">
    <property type="entry name" value="FN3_dom"/>
</dbReference>
<dbReference type="PANTHER" id="PTHR20859:SF5">
    <property type="entry name" value="INTERFERON GAMMA RECEPTOR 1"/>
    <property type="match status" value="1"/>
</dbReference>
<dbReference type="OrthoDB" id="9946382at2759"/>
<dbReference type="FunFam" id="2.60.40.10:FF:001425">
    <property type="entry name" value="Interferon gamma receptor 1"/>
    <property type="match status" value="1"/>
</dbReference>
<evidence type="ECO:0000256" key="16">
    <source>
        <dbReference type="ARBA" id="ARBA00082025"/>
    </source>
</evidence>
<evidence type="ECO:0000256" key="15">
    <source>
        <dbReference type="ARBA" id="ARBA00069555"/>
    </source>
</evidence>
<protein>
    <recommendedName>
        <fullName evidence="15">Interferon gamma receptor 1</fullName>
    </recommendedName>
    <alternativeName>
        <fullName evidence="16">Interferon gamma receptor alpha-chain</fullName>
    </alternativeName>
</protein>
<feature type="region of interest" description="Disordered" evidence="17">
    <location>
        <begin position="342"/>
        <end position="395"/>
    </location>
</feature>
<dbReference type="AlphaFoldDB" id="A0A6P6E776"/>
<evidence type="ECO:0000256" key="18">
    <source>
        <dbReference type="SAM" id="Phobius"/>
    </source>
</evidence>
<comment type="similarity">
    <text evidence="2">Belongs to the type II cytokine receptor family.</text>
</comment>
<evidence type="ECO:0000313" key="23">
    <source>
        <dbReference type="RefSeq" id="XP_023567992.1"/>
    </source>
</evidence>
<dbReference type="PRINTS" id="PR01777">
    <property type="entry name" value="INTERFERONGR"/>
</dbReference>
<name>A0A6P6E776_OCTDE</name>
<dbReference type="Gene3D" id="2.60.40.10">
    <property type="entry name" value="Immunoglobulins"/>
    <property type="match status" value="2"/>
</dbReference>
<comment type="subcellular location">
    <subcellularLocation>
        <location evidence="1">Cell membrane</location>
        <topology evidence="1">Single-pass type I membrane protein</topology>
    </subcellularLocation>
</comment>
<dbReference type="Pfam" id="PF01108">
    <property type="entry name" value="Tissue_fac"/>
    <property type="match status" value="1"/>
</dbReference>